<proteinExistence type="predicted"/>
<protein>
    <submittedName>
        <fullName evidence="1">Uncharacterized protein</fullName>
    </submittedName>
</protein>
<comment type="caution">
    <text evidence="1">The sequence shown here is derived from an EMBL/GenBank/DDBJ whole genome shotgun (WGS) entry which is preliminary data.</text>
</comment>
<keyword evidence="2" id="KW-1185">Reference proteome</keyword>
<reference evidence="1" key="1">
    <citation type="submission" date="2021-03" db="EMBL/GenBank/DDBJ databases">
        <title>Draft genome sequence of rust myrtle Austropuccinia psidii MF-1, a brazilian biotype.</title>
        <authorList>
            <person name="Quecine M.C."/>
            <person name="Pachon D.M.R."/>
            <person name="Bonatelli M.L."/>
            <person name="Correr F.H."/>
            <person name="Franceschini L.M."/>
            <person name="Leite T.F."/>
            <person name="Margarido G.R.A."/>
            <person name="Almeida C.A."/>
            <person name="Ferrarezi J.A."/>
            <person name="Labate C.A."/>
        </authorList>
    </citation>
    <scope>NUCLEOTIDE SEQUENCE</scope>
    <source>
        <strain evidence="1">MF-1</strain>
    </source>
</reference>
<dbReference type="Proteomes" id="UP000765509">
    <property type="component" value="Unassembled WGS sequence"/>
</dbReference>
<dbReference type="AlphaFoldDB" id="A0A9Q3HQA6"/>
<sequence length="88" mass="9550">MIPFVAPKGPQYGALFSKAGTPFQSLGDLSSMVLDFSLKFQAIWANPAPLKPLLISVQGNLNFPHRPWCMGSGLLTVDLKTPIGPKWP</sequence>
<organism evidence="1 2">
    <name type="scientific">Austropuccinia psidii MF-1</name>
    <dbReference type="NCBI Taxonomy" id="1389203"/>
    <lineage>
        <taxon>Eukaryota</taxon>
        <taxon>Fungi</taxon>
        <taxon>Dikarya</taxon>
        <taxon>Basidiomycota</taxon>
        <taxon>Pucciniomycotina</taxon>
        <taxon>Pucciniomycetes</taxon>
        <taxon>Pucciniales</taxon>
        <taxon>Sphaerophragmiaceae</taxon>
        <taxon>Austropuccinia</taxon>
    </lineage>
</organism>
<dbReference type="EMBL" id="AVOT02022835">
    <property type="protein sequence ID" value="MBW0512502.1"/>
    <property type="molecule type" value="Genomic_DNA"/>
</dbReference>
<accession>A0A9Q3HQA6</accession>
<gene>
    <name evidence="1" type="ORF">O181_052217</name>
</gene>
<name>A0A9Q3HQA6_9BASI</name>
<evidence type="ECO:0000313" key="2">
    <source>
        <dbReference type="Proteomes" id="UP000765509"/>
    </source>
</evidence>
<evidence type="ECO:0000313" key="1">
    <source>
        <dbReference type="EMBL" id="MBW0512502.1"/>
    </source>
</evidence>